<keyword evidence="2" id="KW-1185">Reference proteome</keyword>
<evidence type="ECO:0000313" key="2">
    <source>
        <dbReference type="Proteomes" id="UP001054945"/>
    </source>
</evidence>
<accession>A0AAV4WUP5</accession>
<reference evidence="1 2" key="1">
    <citation type="submission" date="2021-06" db="EMBL/GenBank/DDBJ databases">
        <title>Caerostris extrusa draft genome.</title>
        <authorList>
            <person name="Kono N."/>
            <person name="Arakawa K."/>
        </authorList>
    </citation>
    <scope>NUCLEOTIDE SEQUENCE [LARGE SCALE GENOMIC DNA]</scope>
</reference>
<protein>
    <submittedName>
        <fullName evidence="1">Uncharacterized protein</fullName>
    </submittedName>
</protein>
<proteinExistence type="predicted"/>
<sequence>MVSCGTVPAWCVLLTVLARNNFFTLFHGGFWGAALFSQSRKNLPMKCVISGLQLLVHYLEAMIRADGISNSLLDASAGRLKPLSQTLRPGKSLKGFHSLHVSLLVFANQILKPRLNKARIIETLLYQIAKRDYFQE</sequence>
<organism evidence="1 2">
    <name type="scientific">Caerostris extrusa</name>
    <name type="common">Bark spider</name>
    <name type="synonym">Caerostris bankana</name>
    <dbReference type="NCBI Taxonomy" id="172846"/>
    <lineage>
        <taxon>Eukaryota</taxon>
        <taxon>Metazoa</taxon>
        <taxon>Ecdysozoa</taxon>
        <taxon>Arthropoda</taxon>
        <taxon>Chelicerata</taxon>
        <taxon>Arachnida</taxon>
        <taxon>Araneae</taxon>
        <taxon>Araneomorphae</taxon>
        <taxon>Entelegynae</taxon>
        <taxon>Araneoidea</taxon>
        <taxon>Araneidae</taxon>
        <taxon>Caerostris</taxon>
    </lineage>
</organism>
<dbReference type="AlphaFoldDB" id="A0AAV4WUP5"/>
<dbReference type="Proteomes" id="UP001054945">
    <property type="component" value="Unassembled WGS sequence"/>
</dbReference>
<evidence type="ECO:0000313" key="1">
    <source>
        <dbReference type="EMBL" id="GIY86216.1"/>
    </source>
</evidence>
<name>A0AAV4WUP5_CAEEX</name>
<gene>
    <name evidence="1" type="ORF">CEXT_237741</name>
</gene>
<dbReference type="EMBL" id="BPLR01016762">
    <property type="protein sequence ID" value="GIY86216.1"/>
    <property type="molecule type" value="Genomic_DNA"/>
</dbReference>
<comment type="caution">
    <text evidence="1">The sequence shown here is derived from an EMBL/GenBank/DDBJ whole genome shotgun (WGS) entry which is preliminary data.</text>
</comment>